<dbReference type="RefSeq" id="WP_183563608.1">
    <property type="nucleotide sequence ID" value="NZ_CBCSLB010000028.1"/>
</dbReference>
<dbReference type="Proteomes" id="UP000518605">
    <property type="component" value="Unassembled WGS sequence"/>
</dbReference>
<evidence type="ECO:0000313" key="5">
    <source>
        <dbReference type="Proteomes" id="UP000518605"/>
    </source>
</evidence>
<dbReference type="Gene3D" id="1.10.357.10">
    <property type="entry name" value="Tetracycline Repressor, domain 2"/>
    <property type="match status" value="1"/>
</dbReference>
<evidence type="ECO:0000259" key="3">
    <source>
        <dbReference type="PROSITE" id="PS50977"/>
    </source>
</evidence>
<reference evidence="4 5" key="1">
    <citation type="submission" date="2020-08" db="EMBL/GenBank/DDBJ databases">
        <title>Genomic Encyclopedia of Type Strains, Phase III (KMG-III): the genomes of soil and plant-associated and newly described type strains.</title>
        <authorList>
            <person name="Whitman W."/>
        </authorList>
    </citation>
    <scope>NUCLEOTIDE SEQUENCE [LARGE SCALE GENOMIC DNA]</scope>
    <source>
        <strain evidence="4 5">CECT 8234</strain>
    </source>
</reference>
<dbReference type="GO" id="GO:0003677">
    <property type="term" value="F:DNA binding"/>
    <property type="evidence" value="ECO:0007669"/>
    <property type="project" value="UniProtKB-UniRule"/>
</dbReference>
<organism evidence="4 5">
    <name type="scientific">Paenibacillus endophyticus</name>
    <dbReference type="NCBI Taxonomy" id="1294268"/>
    <lineage>
        <taxon>Bacteria</taxon>
        <taxon>Bacillati</taxon>
        <taxon>Bacillota</taxon>
        <taxon>Bacilli</taxon>
        <taxon>Bacillales</taxon>
        <taxon>Paenibacillaceae</taxon>
        <taxon>Paenibacillus</taxon>
    </lineage>
</organism>
<dbReference type="InterPro" id="IPR009057">
    <property type="entry name" value="Homeodomain-like_sf"/>
</dbReference>
<feature type="DNA-binding region" description="H-T-H motif" evidence="2">
    <location>
        <begin position="27"/>
        <end position="46"/>
    </location>
</feature>
<proteinExistence type="predicted"/>
<dbReference type="PANTHER" id="PTHR43479">
    <property type="entry name" value="ACREF/ENVCD OPERON REPRESSOR-RELATED"/>
    <property type="match status" value="1"/>
</dbReference>
<accession>A0A7W5CA48</accession>
<evidence type="ECO:0000256" key="1">
    <source>
        <dbReference type="ARBA" id="ARBA00023125"/>
    </source>
</evidence>
<dbReference type="PROSITE" id="PS50977">
    <property type="entry name" value="HTH_TETR_2"/>
    <property type="match status" value="1"/>
</dbReference>
<keyword evidence="5" id="KW-1185">Reference proteome</keyword>
<dbReference type="PANTHER" id="PTHR43479:SF11">
    <property type="entry name" value="ACREF_ENVCD OPERON REPRESSOR-RELATED"/>
    <property type="match status" value="1"/>
</dbReference>
<dbReference type="Pfam" id="PF00440">
    <property type="entry name" value="TetR_N"/>
    <property type="match status" value="1"/>
</dbReference>
<dbReference type="SUPFAM" id="SSF46689">
    <property type="entry name" value="Homeodomain-like"/>
    <property type="match status" value="1"/>
</dbReference>
<protein>
    <submittedName>
        <fullName evidence="4">AcrR family transcriptional regulator</fullName>
    </submittedName>
</protein>
<feature type="domain" description="HTH tetR-type" evidence="3">
    <location>
        <begin position="4"/>
        <end position="64"/>
    </location>
</feature>
<gene>
    <name evidence="4" type="ORF">FHS16_003003</name>
</gene>
<name>A0A7W5CA48_9BACL</name>
<evidence type="ECO:0000256" key="2">
    <source>
        <dbReference type="PROSITE-ProRule" id="PRU00335"/>
    </source>
</evidence>
<sequence>MPKIIATEDWIKLGLKLFAEGGPEALVVEKLAKQLGSSKTSFYWYFKTRAAFIKRIIASWQELATASIIAHLQEQESVSPREKIYYLLRVMFSTVEGHDFIYHLRNLGVSEPEYADILQTIEKQRLDYLTSLLMNYGQSYENAASKSELVYSYYLGWHERHKHKPPSDGEAEKQIALLKPFLESSI</sequence>
<dbReference type="InterPro" id="IPR050624">
    <property type="entry name" value="HTH-type_Tx_Regulator"/>
</dbReference>
<comment type="caution">
    <text evidence="4">The sequence shown here is derived from an EMBL/GenBank/DDBJ whole genome shotgun (WGS) entry which is preliminary data.</text>
</comment>
<dbReference type="EMBL" id="JACHXW010000008">
    <property type="protein sequence ID" value="MBB3152944.1"/>
    <property type="molecule type" value="Genomic_DNA"/>
</dbReference>
<evidence type="ECO:0000313" key="4">
    <source>
        <dbReference type="EMBL" id="MBB3152944.1"/>
    </source>
</evidence>
<dbReference type="InterPro" id="IPR001647">
    <property type="entry name" value="HTH_TetR"/>
</dbReference>
<keyword evidence="1 2" id="KW-0238">DNA-binding</keyword>
<dbReference type="AlphaFoldDB" id="A0A7W5CA48"/>